<feature type="compositionally biased region" description="Basic and acidic residues" evidence="1">
    <location>
        <begin position="1"/>
        <end position="16"/>
    </location>
</feature>
<protein>
    <submittedName>
        <fullName evidence="2">Uncharacterized protein</fullName>
    </submittedName>
</protein>
<evidence type="ECO:0000313" key="2">
    <source>
        <dbReference type="EMBL" id="GMN73050.1"/>
    </source>
</evidence>
<evidence type="ECO:0000256" key="1">
    <source>
        <dbReference type="SAM" id="MobiDB-lite"/>
    </source>
</evidence>
<feature type="compositionally biased region" description="Gly residues" evidence="1">
    <location>
        <begin position="17"/>
        <end position="26"/>
    </location>
</feature>
<proteinExistence type="predicted"/>
<sequence>MIVNGKRERREKEKRGAPGGLGAGGRPGRERVGVARDGVGPTGGVVDGDGDREDKGGKIYMR</sequence>
<reference evidence="2" key="1">
    <citation type="submission" date="2023-07" db="EMBL/GenBank/DDBJ databases">
        <title>draft genome sequence of fig (Ficus carica).</title>
        <authorList>
            <person name="Takahashi T."/>
            <person name="Nishimura K."/>
        </authorList>
    </citation>
    <scope>NUCLEOTIDE SEQUENCE</scope>
</reference>
<name>A0AA88EEE0_FICCA</name>
<evidence type="ECO:0000313" key="3">
    <source>
        <dbReference type="Proteomes" id="UP001187192"/>
    </source>
</evidence>
<keyword evidence="3" id="KW-1185">Reference proteome</keyword>
<feature type="region of interest" description="Disordered" evidence="1">
    <location>
        <begin position="1"/>
        <end position="62"/>
    </location>
</feature>
<accession>A0AA88EEE0</accession>
<dbReference type="Proteomes" id="UP001187192">
    <property type="component" value="Unassembled WGS sequence"/>
</dbReference>
<gene>
    <name evidence="2" type="ORF">TIFTF001_052966</name>
</gene>
<comment type="caution">
    <text evidence="2">The sequence shown here is derived from an EMBL/GenBank/DDBJ whole genome shotgun (WGS) entry which is preliminary data.</text>
</comment>
<dbReference type="AlphaFoldDB" id="A0AA88EEE0"/>
<organism evidence="2 3">
    <name type="scientific">Ficus carica</name>
    <name type="common">Common fig</name>
    <dbReference type="NCBI Taxonomy" id="3494"/>
    <lineage>
        <taxon>Eukaryota</taxon>
        <taxon>Viridiplantae</taxon>
        <taxon>Streptophyta</taxon>
        <taxon>Embryophyta</taxon>
        <taxon>Tracheophyta</taxon>
        <taxon>Spermatophyta</taxon>
        <taxon>Magnoliopsida</taxon>
        <taxon>eudicotyledons</taxon>
        <taxon>Gunneridae</taxon>
        <taxon>Pentapetalae</taxon>
        <taxon>rosids</taxon>
        <taxon>fabids</taxon>
        <taxon>Rosales</taxon>
        <taxon>Moraceae</taxon>
        <taxon>Ficeae</taxon>
        <taxon>Ficus</taxon>
    </lineage>
</organism>
<feature type="compositionally biased region" description="Basic and acidic residues" evidence="1">
    <location>
        <begin position="52"/>
        <end position="62"/>
    </location>
</feature>
<dbReference type="EMBL" id="BTGU01011816">
    <property type="protein sequence ID" value="GMN73050.1"/>
    <property type="molecule type" value="Genomic_DNA"/>
</dbReference>